<dbReference type="GO" id="GO:0008097">
    <property type="term" value="F:5S rRNA binding"/>
    <property type="evidence" value="ECO:0007669"/>
    <property type="project" value="InterPro"/>
</dbReference>
<evidence type="ECO:0000313" key="7">
    <source>
        <dbReference type="EMBL" id="CBH20300.1"/>
    </source>
</evidence>
<evidence type="ECO:0000256" key="4">
    <source>
        <dbReference type="ARBA" id="ARBA00023274"/>
    </source>
</evidence>
<evidence type="ECO:0000259" key="5">
    <source>
        <dbReference type="Pfam" id="PF01386"/>
    </source>
</evidence>
<dbReference type="GO" id="GO:0003735">
    <property type="term" value="F:structural constituent of ribosome"/>
    <property type="evidence" value="ECO:0007669"/>
    <property type="project" value="InterPro"/>
</dbReference>
<gene>
    <name evidence="7" type="ordered locus">CLOST_0170</name>
</gene>
<dbReference type="KEGG" id="cst:CLOST_0170"/>
<name>E3PU39_ACESD</name>
<keyword evidence="1" id="KW-0699">rRNA-binding</keyword>
<dbReference type="InterPro" id="IPR020930">
    <property type="entry name" value="Ribosomal_uL5_bac-type"/>
</dbReference>
<dbReference type="InterPro" id="IPR029751">
    <property type="entry name" value="Ribosomal_L25_dom"/>
</dbReference>
<feature type="domain" description="Large ribosomal subunit protein bL25 beta" evidence="6">
    <location>
        <begin position="92"/>
        <end position="175"/>
    </location>
</feature>
<dbReference type="STRING" id="1511.CLOST_0170"/>
<keyword evidence="3 7" id="KW-0689">Ribosomal protein</keyword>
<dbReference type="GO" id="GO:0022625">
    <property type="term" value="C:cytosolic large ribosomal subunit"/>
    <property type="evidence" value="ECO:0007669"/>
    <property type="project" value="TreeGrafter"/>
</dbReference>
<dbReference type="Pfam" id="PF01386">
    <property type="entry name" value="Ribosomal_L25p"/>
    <property type="match status" value="1"/>
</dbReference>
<dbReference type="Gene3D" id="2.40.240.10">
    <property type="entry name" value="Ribosomal Protein L25, Chain P"/>
    <property type="match status" value="1"/>
</dbReference>
<dbReference type="Pfam" id="PF14693">
    <property type="entry name" value="Ribosomal_TL5_C"/>
    <property type="match status" value="1"/>
</dbReference>
<dbReference type="InterPro" id="IPR001021">
    <property type="entry name" value="Ribosomal_bL25_long"/>
</dbReference>
<dbReference type="eggNOG" id="COG1825">
    <property type="taxonomic scope" value="Bacteria"/>
</dbReference>
<dbReference type="InterPro" id="IPR037121">
    <property type="entry name" value="Ribosomal_bL25_C"/>
</dbReference>
<dbReference type="PANTHER" id="PTHR33284">
    <property type="entry name" value="RIBOSOMAL PROTEIN L25/GLN-TRNA SYNTHETASE, ANTI-CODON-BINDING DOMAIN-CONTAINING PROTEIN"/>
    <property type="match status" value="1"/>
</dbReference>
<dbReference type="InterPro" id="IPR011035">
    <property type="entry name" value="Ribosomal_bL25/Gln-tRNA_synth"/>
</dbReference>
<proteinExistence type="predicted"/>
<dbReference type="AlphaFoldDB" id="E3PU39"/>
<dbReference type="HOGENOM" id="CLU_075939_2_1_9"/>
<organism evidence="7 8">
    <name type="scientific">Acetoanaerobium sticklandii (strain ATCC 12662 / DSM 519 / JCM 1433 / CCUG 9281 / NCIMB 10654 / HF)</name>
    <name type="common">Clostridium sticklandii</name>
    <dbReference type="NCBI Taxonomy" id="499177"/>
    <lineage>
        <taxon>Bacteria</taxon>
        <taxon>Bacillati</taxon>
        <taxon>Bacillota</taxon>
        <taxon>Clostridia</taxon>
        <taxon>Peptostreptococcales</taxon>
        <taxon>Filifactoraceae</taxon>
        <taxon>Acetoanaerobium</taxon>
    </lineage>
</organism>
<dbReference type="Gene3D" id="2.170.120.20">
    <property type="entry name" value="Ribosomal protein L25, beta domain"/>
    <property type="match status" value="1"/>
</dbReference>
<dbReference type="Proteomes" id="UP000007041">
    <property type="component" value="Chromosome"/>
</dbReference>
<dbReference type="InterPro" id="IPR020057">
    <property type="entry name" value="Ribosomal_bL25_b-dom"/>
</dbReference>
<dbReference type="EMBL" id="FP565809">
    <property type="protein sequence ID" value="CBH20300.1"/>
    <property type="molecule type" value="Genomic_DNA"/>
</dbReference>
<sequence length="193" mass="21925">MKLMKRDEKAGALRKQDMIPGVVYGHGIDAISVKVPRKEFVKSYEKFRQTKTFNCEIDQSPHQVYIKDVQRDVLNPEKITHFDLLKVSSSDKIHTRLPIVLLGRENIERQGLIVQQSLNDIDVKYQVGKGLESIEIDIVNFKDGDMLKVSDIKVPDYVDVLEDMDMLVASIAHPKVEAEPVEGEEVAEVPLVE</sequence>
<dbReference type="NCBIfam" id="TIGR00731">
    <property type="entry name" value="bL25_bact_ctc"/>
    <property type="match status" value="1"/>
</dbReference>
<keyword evidence="2" id="KW-0694">RNA-binding</keyword>
<protein>
    <submittedName>
        <fullName evidence="7">Putative 50S ribosomal protein L25 1 (General stress protein CTC 1)</fullName>
    </submittedName>
</protein>
<keyword evidence="8" id="KW-1185">Reference proteome</keyword>
<reference evidence="8" key="1">
    <citation type="journal article" date="2010" name="BMC Genomics">
        <title>Clostridium sticklandii, a specialist in amino acid degradation:revisiting its metabolism through its genome sequence.</title>
        <authorList>
            <person name="Fonknechten N."/>
            <person name="Chaussonnerie S."/>
            <person name="Tricot S."/>
            <person name="Lajus A."/>
            <person name="Andreesen J.R."/>
            <person name="Perchat N."/>
            <person name="Pelletier E."/>
            <person name="Gouyvenoux M."/>
            <person name="Barbe V."/>
            <person name="Salanoubat M."/>
            <person name="Le Paslier D."/>
            <person name="Weissenbach J."/>
            <person name="Cohen G.N."/>
            <person name="Kreimeyer A."/>
        </authorList>
    </citation>
    <scope>NUCLEOTIDE SEQUENCE [LARGE SCALE GENOMIC DNA]</scope>
    <source>
        <strain evidence="8">ATCC 12662 / DSM 519 / JCM 1433 / CCUG 9281 / NCIMB 10654 / HF</strain>
    </source>
</reference>
<dbReference type="PANTHER" id="PTHR33284:SF1">
    <property type="entry name" value="RIBOSOMAL PROTEIN L25_GLN-TRNA SYNTHETASE, ANTI-CODON-BINDING DOMAIN-CONTAINING PROTEIN"/>
    <property type="match status" value="1"/>
</dbReference>
<keyword evidence="4" id="KW-0687">Ribonucleoprotein</keyword>
<evidence type="ECO:0000256" key="2">
    <source>
        <dbReference type="ARBA" id="ARBA00022884"/>
    </source>
</evidence>
<dbReference type="SUPFAM" id="SSF50715">
    <property type="entry name" value="Ribosomal protein L25-like"/>
    <property type="match status" value="1"/>
</dbReference>
<dbReference type="InterPro" id="IPR020056">
    <property type="entry name" value="Rbsml_bL25/Gln-tRNA_synth_N"/>
</dbReference>
<evidence type="ECO:0000259" key="6">
    <source>
        <dbReference type="Pfam" id="PF14693"/>
    </source>
</evidence>
<dbReference type="CDD" id="cd00495">
    <property type="entry name" value="Ribosomal_L25_TL5_CTC"/>
    <property type="match status" value="1"/>
</dbReference>
<accession>E3PU39</accession>
<feature type="domain" description="Large ribosomal subunit protein bL25 L25" evidence="5">
    <location>
        <begin position="6"/>
        <end position="84"/>
    </location>
</feature>
<evidence type="ECO:0000256" key="3">
    <source>
        <dbReference type="ARBA" id="ARBA00022980"/>
    </source>
</evidence>
<evidence type="ECO:0000256" key="1">
    <source>
        <dbReference type="ARBA" id="ARBA00022730"/>
    </source>
</evidence>
<dbReference type="GO" id="GO:0006412">
    <property type="term" value="P:translation"/>
    <property type="evidence" value="ECO:0007669"/>
    <property type="project" value="InterPro"/>
</dbReference>
<dbReference type="BioCyc" id="CSTI499177:GJE9-178-MONOMER"/>
<evidence type="ECO:0000313" key="8">
    <source>
        <dbReference type="Proteomes" id="UP000007041"/>
    </source>
</evidence>